<keyword evidence="3 11" id="KW-0723">Serine/threonine-protein kinase</keyword>
<organism evidence="13 14">
    <name type="scientific">Lottia gigantea</name>
    <name type="common">Giant owl limpet</name>
    <dbReference type="NCBI Taxonomy" id="225164"/>
    <lineage>
        <taxon>Eukaryota</taxon>
        <taxon>Metazoa</taxon>
        <taxon>Spiralia</taxon>
        <taxon>Lophotrochozoa</taxon>
        <taxon>Mollusca</taxon>
        <taxon>Gastropoda</taxon>
        <taxon>Patellogastropoda</taxon>
        <taxon>Lottioidea</taxon>
        <taxon>Lottiidae</taxon>
        <taxon>Lottia</taxon>
    </lineage>
</organism>
<sequence>MAEKVLYTEDFDVLGLVGSGNFGKVYLIEHRVTHLQFARKDIHLSGLSREQIVKSESEVEMMEKAKHPFILNIISSVRTPEYIYIFTEFCFGGDLKKFIASVTDPELPEKLIVCWLIQLTEALQFLHGKNMLHRDIKPENIYLSDNGNIKLGDFGVSRQLKLNEFAATTFAGTPCYMSPEILSQKGYNSKTDIWSLGCVIYELATRERAFNVNDYFFLVFKVVRGESPKIPNSYSQA</sequence>
<evidence type="ECO:0000256" key="2">
    <source>
        <dbReference type="ARBA" id="ARBA00012513"/>
    </source>
</evidence>
<evidence type="ECO:0000259" key="12">
    <source>
        <dbReference type="PROSITE" id="PS50011"/>
    </source>
</evidence>
<dbReference type="InterPro" id="IPR051131">
    <property type="entry name" value="NEK_Ser/Thr_kinase_NIMA"/>
</dbReference>
<dbReference type="PANTHER" id="PTHR44899:SF3">
    <property type="entry name" value="SERINE_THREONINE-PROTEIN KINASE NEK1"/>
    <property type="match status" value="1"/>
</dbReference>
<keyword evidence="14" id="KW-1185">Reference proteome</keyword>
<evidence type="ECO:0000313" key="14">
    <source>
        <dbReference type="Proteomes" id="UP000030746"/>
    </source>
</evidence>
<dbReference type="SUPFAM" id="SSF56112">
    <property type="entry name" value="Protein kinase-like (PK-like)"/>
    <property type="match status" value="1"/>
</dbReference>
<dbReference type="EC" id="2.7.11.1" evidence="2"/>
<keyword evidence="6" id="KW-0418">Kinase</keyword>
<dbReference type="Pfam" id="PF00069">
    <property type="entry name" value="Pkinase"/>
    <property type="match status" value="1"/>
</dbReference>
<dbReference type="OMA" id="HARHAEI"/>
<dbReference type="GeneID" id="20245493"/>
<reference evidence="13 14" key="1">
    <citation type="journal article" date="2013" name="Nature">
        <title>Insights into bilaterian evolution from three spiralian genomes.</title>
        <authorList>
            <person name="Simakov O."/>
            <person name="Marletaz F."/>
            <person name="Cho S.J."/>
            <person name="Edsinger-Gonzales E."/>
            <person name="Havlak P."/>
            <person name="Hellsten U."/>
            <person name="Kuo D.H."/>
            <person name="Larsson T."/>
            <person name="Lv J."/>
            <person name="Arendt D."/>
            <person name="Savage R."/>
            <person name="Osoegawa K."/>
            <person name="de Jong P."/>
            <person name="Grimwood J."/>
            <person name="Chapman J.A."/>
            <person name="Shapiro H."/>
            <person name="Aerts A."/>
            <person name="Otillar R.P."/>
            <person name="Terry A.Y."/>
            <person name="Boore J.L."/>
            <person name="Grigoriev I.V."/>
            <person name="Lindberg D.R."/>
            <person name="Seaver E.C."/>
            <person name="Weisblat D.A."/>
            <person name="Putnam N.H."/>
            <person name="Rokhsar D.S."/>
        </authorList>
    </citation>
    <scope>NUCLEOTIDE SEQUENCE [LARGE SCALE GENOMIC DNA]</scope>
</reference>
<dbReference type="InterPro" id="IPR008271">
    <property type="entry name" value="Ser/Thr_kinase_AS"/>
</dbReference>
<evidence type="ECO:0000256" key="3">
    <source>
        <dbReference type="ARBA" id="ARBA00022527"/>
    </source>
</evidence>
<comment type="catalytic activity">
    <reaction evidence="9">
        <text>L-seryl-[protein] + ATP = O-phospho-L-seryl-[protein] + ADP + H(+)</text>
        <dbReference type="Rhea" id="RHEA:17989"/>
        <dbReference type="Rhea" id="RHEA-COMP:9863"/>
        <dbReference type="Rhea" id="RHEA-COMP:11604"/>
        <dbReference type="ChEBI" id="CHEBI:15378"/>
        <dbReference type="ChEBI" id="CHEBI:29999"/>
        <dbReference type="ChEBI" id="CHEBI:30616"/>
        <dbReference type="ChEBI" id="CHEBI:83421"/>
        <dbReference type="ChEBI" id="CHEBI:456216"/>
        <dbReference type="EC" id="2.7.11.1"/>
    </reaction>
</comment>
<dbReference type="EMBL" id="KB201338">
    <property type="protein sequence ID" value="ESO97096.1"/>
    <property type="molecule type" value="Genomic_DNA"/>
</dbReference>
<evidence type="ECO:0000256" key="6">
    <source>
        <dbReference type="ARBA" id="ARBA00022777"/>
    </source>
</evidence>
<evidence type="ECO:0000256" key="11">
    <source>
        <dbReference type="RuleBase" id="RU000304"/>
    </source>
</evidence>
<dbReference type="Gene3D" id="1.10.510.10">
    <property type="entry name" value="Transferase(Phosphotransferase) domain 1"/>
    <property type="match status" value="1"/>
</dbReference>
<evidence type="ECO:0000256" key="1">
    <source>
        <dbReference type="ARBA" id="ARBA00010886"/>
    </source>
</evidence>
<comment type="catalytic activity">
    <reaction evidence="8">
        <text>L-threonyl-[protein] + ATP = O-phospho-L-threonyl-[protein] + ADP + H(+)</text>
        <dbReference type="Rhea" id="RHEA:46608"/>
        <dbReference type="Rhea" id="RHEA-COMP:11060"/>
        <dbReference type="Rhea" id="RHEA-COMP:11605"/>
        <dbReference type="ChEBI" id="CHEBI:15378"/>
        <dbReference type="ChEBI" id="CHEBI:30013"/>
        <dbReference type="ChEBI" id="CHEBI:30616"/>
        <dbReference type="ChEBI" id="CHEBI:61977"/>
        <dbReference type="ChEBI" id="CHEBI:456216"/>
        <dbReference type="EC" id="2.7.11.1"/>
    </reaction>
</comment>
<dbReference type="KEGG" id="lgi:LOTGIDRAFT_201923"/>
<dbReference type="PROSITE" id="PS00107">
    <property type="entry name" value="PROTEIN_KINASE_ATP"/>
    <property type="match status" value="1"/>
</dbReference>
<evidence type="ECO:0000256" key="9">
    <source>
        <dbReference type="ARBA" id="ARBA00048679"/>
    </source>
</evidence>
<name>V4ATM0_LOTGI</name>
<dbReference type="GO" id="GO:0004674">
    <property type="term" value="F:protein serine/threonine kinase activity"/>
    <property type="evidence" value="ECO:0007669"/>
    <property type="project" value="UniProtKB-KW"/>
</dbReference>
<feature type="domain" description="Protein kinase" evidence="12">
    <location>
        <begin position="11"/>
        <end position="237"/>
    </location>
</feature>
<dbReference type="HOGENOM" id="CLU_000288_31_1_1"/>
<dbReference type="PROSITE" id="PS00108">
    <property type="entry name" value="PROTEIN_KINASE_ST"/>
    <property type="match status" value="1"/>
</dbReference>
<evidence type="ECO:0000256" key="10">
    <source>
        <dbReference type="PROSITE-ProRule" id="PRU10141"/>
    </source>
</evidence>
<keyword evidence="4" id="KW-0808">Transferase</keyword>
<evidence type="ECO:0000313" key="13">
    <source>
        <dbReference type="EMBL" id="ESO97096.1"/>
    </source>
</evidence>
<accession>V4ATM0</accession>
<comment type="similarity">
    <text evidence="1">Belongs to the protein kinase superfamily. NEK Ser/Thr protein kinase family. NIMA subfamily.</text>
</comment>
<evidence type="ECO:0000256" key="7">
    <source>
        <dbReference type="ARBA" id="ARBA00022840"/>
    </source>
</evidence>
<dbReference type="AlphaFoldDB" id="V4ATM0"/>
<dbReference type="RefSeq" id="XP_009052210.1">
    <property type="nucleotide sequence ID" value="XM_009053962.1"/>
</dbReference>
<dbReference type="OrthoDB" id="248923at2759"/>
<protein>
    <recommendedName>
        <fullName evidence="2">non-specific serine/threonine protein kinase</fullName>
        <ecNumber evidence="2">2.7.11.1</ecNumber>
    </recommendedName>
</protein>
<evidence type="ECO:0000256" key="8">
    <source>
        <dbReference type="ARBA" id="ARBA00047899"/>
    </source>
</evidence>
<dbReference type="PROSITE" id="PS50011">
    <property type="entry name" value="PROTEIN_KINASE_DOM"/>
    <property type="match status" value="1"/>
</dbReference>
<evidence type="ECO:0000256" key="4">
    <source>
        <dbReference type="ARBA" id="ARBA00022679"/>
    </source>
</evidence>
<dbReference type="CTD" id="20245493"/>
<feature type="binding site" evidence="10">
    <location>
        <position position="40"/>
    </location>
    <ligand>
        <name>ATP</name>
        <dbReference type="ChEBI" id="CHEBI:30616"/>
    </ligand>
</feature>
<proteinExistence type="inferred from homology"/>
<dbReference type="InterPro" id="IPR011009">
    <property type="entry name" value="Kinase-like_dom_sf"/>
</dbReference>
<dbReference type="SMART" id="SM00220">
    <property type="entry name" value="S_TKc"/>
    <property type="match status" value="1"/>
</dbReference>
<dbReference type="Proteomes" id="UP000030746">
    <property type="component" value="Unassembled WGS sequence"/>
</dbReference>
<evidence type="ECO:0000256" key="5">
    <source>
        <dbReference type="ARBA" id="ARBA00022741"/>
    </source>
</evidence>
<feature type="non-terminal residue" evidence="13">
    <location>
        <position position="237"/>
    </location>
</feature>
<dbReference type="InterPro" id="IPR017441">
    <property type="entry name" value="Protein_kinase_ATP_BS"/>
</dbReference>
<dbReference type="PANTHER" id="PTHR44899">
    <property type="entry name" value="CAMK FAMILY PROTEIN KINASE"/>
    <property type="match status" value="1"/>
</dbReference>
<gene>
    <name evidence="13" type="ORF">LOTGIDRAFT_201923</name>
</gene>
<keyword evidence="7 10" id="KW-0067">ATP-binding</keyword>
<dbReference type="GO" id="GO:0005524">
    <property type="term" value="F:ATP binding"/>
    <property type="evidence" value="ECO:0007669"/>
    <property type="project" value="UniProtKB-UniRule"/>
</dbReference>
<keyword evidence="5 10" id="KW-0547">Nucleotide-binding</keyword>
<dbReference type="InterPro" id="IPR000719">
    <property type="entry name" value="Prot_kinase_dom"/>
</dbReference>